<dbReference type="SUPFAM" id="SSF103473">
    <property type="entry name" value="MFS general substrate transporter"/>
    <property type="match status" value="1"/>
</dbReference>
<feature type="transmembrane region" description="Helical" evidence="1">
    <location>
        <begin position="37"/>
        <end position="59"/>
    </location>
</feature>
<keyword evidence="1" id="KW-0812">Transmembrane</keyword>
<feature type="transmembrane region" description="Helical" evidence="1">
    <location>
        <begin position="71"/>
        <end position="90"/>
    </location>
</feature>
<comment type="caution">
    <text evidence="2">The sequence shown here is derived from an EMBL/GenBank/DDBJ whole genome shotgun (WGS) entry which is preliminary data.</text>
</comment>
<gene>
    <name evidence="2" type="ORF">R3P94_22420</name>
</gene>
<dbReference type="EMBL" id="JAWLKI010000041">
    <property type="protein sequence ID" value="MDV6310022.1"/>
    <property type="molecule type" value="Genomic_DNA"/>
</dbReference>
<organism evidence="2 3">
    <name type="scientific">Gordonia amicalis</name>
    <dbReference type="NCBI Taxonomy" id="89053"/>
    <lineage>
        <taxon>Bacteria</taxon>
        <taxon>Bacillati</taxon>
        <taxon>Actinomycetota</taxon>
        <taxon>Actinomycetes</taxon>
        <taxon>Mycobacteriales</taxon>
        <taxon>Gordoniaceae</taxon>
        <taxon>Gordonia</taxon>
    </lineage>
</organism>
<evidence type="ECO:0000313" key="2">
    <source>
        <dbReference type="EMBL" id="MDV6310022.1"/>
    </source>
</evidence>
<keyword evidence="1" id="KW-1133">Transmembrane helix</keyword>
<dbReference type="InterPro" id="IPR036259">
    <property type="entry name" value="MFS_trans_sf"/>
</dbReference>
<feature type="transmembrane region" description="Helical" evidence="1">
    <location>
        <begin position="161"/>
        <end position="181"/>
    </location>
</feature>
<keyword evidence="3" id="KW-1185">Reference proteome</keyword>
<keyword evidence="1" id="KW-0472">Membrane</keyword>
<dbReference type="Proteomes" id="UP001185779">
    <property type="component" value="Unassembled WGS sequence"/>
</dbReference>
<name>A0ABU4DLB9_9ACTN</name>
<dbReference type="RefSeq" id="WP_317505712.1">
    <property type="nucleotide sequence ID" value="NZ_JAWLKI010000041.1"/>
</dbReference>
<reference evidence="2 3" key="1">
    <citation type="submission" date="2023-10" db="EMBL/GenBank/DDBJ databases">
        <title>Development of a sustainable strategy for remediation of hydrocarbon-contaminated territories based on the waste exchange concept.</title>
        <authorList>
            <person name="Krivoruchko A."/>
        </authorList>
    </citation>
    <scope>NUCLEOTIDE SEQUENCE [LARGE SCALE GENOMIC DNA]</scope>
    <source>
        <strain evidence="2 3">IEGM 1266</strain>
    </source>
</reference>
<feature type="transmembrane region" description="Helical" evidence="1">
    <location>
        <begin position="6"/>
        <end position="25"/>
    </location>
</feature>
<feature type="transmembrane region" description="Helical" evidence="1">
    <location>
        <begin position="120"/>
        <end position="141"/>
    </location>
</feature>
<accession>A0ABU4DLB9</accession>
<sequence>MAVLHAVLLLGPLAAALLWWARWLQHHPRPLRKPGAAWDRFAAAIVIGWFGGLVLYLATTEPDTSGEGHPLAMTTTLVIIAIAIATRIAGSTLSWRSVHSARTRDAALGLAISRRWWPDWLAGLVCIFLTPAAVIIAWMAIAAIAEGISPTTTQEQFNGRVFPSFIVAGIVMAVGFVYFYFIRPVLKERESQRLNDSTRTYLETERFDDEHH</sequence>
<evidence type="ECO:0000313" key="3">
    <source>
        <dbReference type="Proteomes" id="UP001185779"/>
    </source>
</evidence>
<evidence type="ECO:0000256" key="1">
    <source>
        <dbReference type="SAM" id="Phobius"/>
    </source>
</evidence>
<protein>
    <submittedName>
        <fullName evidence="2">Uncharacterized protein</fullName>
    </submittedName>
</protein>
<proteinExistence type="predicted"/>